<feature type="compositionally biased region" description="Low complexity" evidence="1">
    <location>
        <begin position="273"/>
        <end position="287"/>
    </location>
</feature>
<dbReference type="PANTHER" id="PTHR33524">
    <property type="entry name" value="C5ORF35"/>
    <property type="match status" value="1"/>
</dbReference>
<feature type="compositionally biased region" description="Polar residues" evidence="1">
    <location>
        <begin position="308"/>
        <end position="317"/>
    </location>
</feature>
<name>A0A1Y1HWR0_KLENI</name>
<accession>A0A1Y1HWR0</accession>
<sequence>MFKKLLDAFSPSSFFQKLNKRRLQQEIDTHRLFLLTRYKACEQQGTALATDVIQKEADETSFEEQKKQVQENVHRQIVAISRLLHSALTPGWEQAQIEVRERLSRTKRQSGLGMAVGGGASHQPGSDLKTDVRTISREELSEKLRAALGYTLRLAPSKVKHADAGTGLFLSGVATPGSVVGLYPGVIYDPSQYRQIPGYPRIGRDNPYFIARFDGVVIDAKPWGAGGDRRFHWDGVPSLEEICVEEGAGTSGRDAESEVSGGTAVRFERTNVEGQSGETGVSTEGSGQRSGGMSVSDREELVEKLPVESTTAHSNENGLDPEAGTRDQVVKGGASGGLGWWRLVAVGEGRTGSKRSSQGTLLETRHPLALAHFANHPEEGVAPNVVVCPYDFHVSGPGMDELRPYVPNTLCPDKGPQKRADTPIGYRSIWETRDDDDQNLDRPGERVRRPDVVRTLVLIASKEIKDEEVLLNYRLSPHVKPPDWYHPVDSDEDKRRWS</sequence>
<dbReference type="EMBL" id="DF237065">
    <property type="protein sequence ID" value="GAQ82593.1"/>
    <property type="molecule type" value="Genomic_DNA"/>
</dbReference>
<evidence type="ECO:0000313" key="2">
    <source>
        <dbReference type="EMBL" id="GAQ82593.1"/>
    </source>
</evidence>
<reference evidence="2 3" key="1">
    <citation type="journal article" date="2014" name="Nat. Commun.">
        <title>Klebsormidium flaccidum genome reveals primary factors for plant terrestrial adaptation.</title>
        <authorList>
            <person name="Hori K."/>
            <person name="Maruyama F."/>
            <person name="Fujisawa T."/>
            <person name="Togashi T."/>
            <person name="Yamamoto N."/>
            <person name="Seo M."/>
            <person name="Sato S."/>
            <person name="Yamada T."/>
            <person name="Mori H."/>
            <person name="Tajima N."/>
            <person name="Moriyama T."/>
            <person name="Ikeuchi M."/>
            <person name="Watanabe M."/>
            <person name="Wada H."/>
            <person name="Kobayashi K."/>
            <person name="Saito M."/>
            <person name="Masuda T."/>
            <person name="Sasaki-Sekimoto Y."/>
            <person name="Mashiguchi K."/>
            <person name="Awai K."/>
            <person name="Shimojima M."/>
            <person name="Masuda S."/>
            <person name="Iwai M."/>
            <person name="Nobusawa T."/>
            <person name="Narise T."/>
            <person name="Kondo S."/>
            <person name="Saito H."/>
            <person name="Sato R."/>
            <person name="Murakawa M."/>
            <person name="Ihara Y."/>
            <person name="Oshima-Yamada Y."/>
            <person name="Ohtaka K."/>
            <person name="Satoh M."/>
            <person name="Sonobe K."/>
            <person name="Ishii M."/>
            <person name="Ohtani R."/>
            <person name="Kanamori-Sato M."/>
            <person name="Honoki R."/>
            <person name="Miyazaki D."/>
            <person name="Mochizuki H."/>
            <person name="Umetsu J."/>
            <person name="Higashi K."/>
            <person name="Shibata D."/>
            <person name="Kamiya Y."/>
            <person name="Sato N."/>
            <person name="Nakamura Y."/>
            <person name="Tabata S."/>
            <person name="Ida S."/>
            <person name="Kurokawa K."/>
            <person name="Ohta H."/>
        </authorList>
    </citation>
    <scope>NUCLEOTIDE SEQUENCE [LARGE SCALE GENOMIC DNA]</scope>
    <source>
        <strain evidence="2 3">NIES-2285</strain>
    </source>
</reference>
<proteinExistence type="predicted"/>
<protein>
    <recommendedName>
        <fullName evidence="4">SET domain-containing protein</fullName>
    </recommendedName>
</protein>
<evidence type="ECO:0000313" key="3">
    <source>
        <dbReference type="Proteomes" id="UP000054558"/>
    </source>
</evidence>
<feature type="region of interest" description="Disordered" evidence="1">
    <location>
        <begin position="477"/>
        <end position="498"/>
    </location>
</feature>
<dbReference type="OMA" id="NHPAKEM"/>
<organism evidence="2 3">
    <name type="scientific">Klebsormidium nitens</name>
    <name type="common">Green alga</name>
    <name type="synonym">Ulothrix nitens</name>
    <dbReference type="NCBI Taxonomy" id="105231"/>
    <lineage>
        <taxon>Eukaryota</taxon>
        <taxon>Viridiplantae</taxon>
        <taxon>Streptophyta</taxon>
        <taxon>Klebsormidiophyceae</taxon>
        <taxon>Klebsormidiales</taxon>
        <taxon>Klebsormidiaceae</taxon>
        <taxon>Klebsormidium</taxon>
    </lineage>
</organism>
<dbReference type="InterPro" id="IPR040415">
    <property type="entry name" value="SETD9"/>
</dbReference>
<gene>
    <name evidence="2" type="ORF">KFL_001160270</name>
</gene>
<feature type="compositionally biased region" description="Basic and acidic residues" evidence="1">
    <location>
        <begin position="480"/>
        <end position="498"/>
    </location>
</feature>
<dbReference type="OrthoDB" id="442460at2759"/>
<dbReference type="AlphaFoldDB" id="A0A1Y1HWR0"/>
<feature type="region of interest" description="Disordered" evidence="1">
    <location>
        <begin position="247"/>
        <end position="300"/>
    </location>
</feature>
<evidence type="ECO:0008006" key="4">
    <source>
        <dbReference type="Google" id="ProtNLM"/>
    </source>
</evidence>
<feature type="region of interest" description="Disordered" evidence="1">
    <location>
        <begin position="306"/>
        <end position="325"/>
    </location>
</feature>
<dbReference type="Proteomes" id="UP000054558">
    <property type="component" value="Unassembled WGS sequence"/>
</dbReference>
<dbReference type="PANTHER" id="PTHR33524:SF1">
    <property type="entry name" value="SET DOMAIN-CONTAINING PROTEIN"/>
    <property type="match status" value="1"/>
</dbReference>
<keyword evidence="3" id="KW-1185">Reference proteome</keyword>
<evidence type="ECO:0000256" key="1">
    <source>
        <dbReference type="SAM" id="MobiDB-lite"/>
    </source>
</evidence>